<evidence type="ECO:0000313" key="2">
    <source>
        <dbReference type="Proteomes" id="UP000007587"/>
    </source>
</evidence>
<dbReference type="InParanoid" id="H8N016"/>
<dbReference type="EMBL" id="CP003389">
    <property type="protein sequence ID" value="AFE04218.1"/>
    <property type="molecule type" value="Genomic_DNA"/>
</dbReference>
<sequence length="610" mass="66703">MLVHGDHPRVLDPREVLGPLKSRLRRLDTLPPGLERHAELVTLFIEASVLAQGLLDADMEATGEDGAGPQREVRLALPLALAKRLRESWDGVTAPGTASRHALRESSGWSTLSARLQSLERSALPARVTLKEPEGYAHFALYPELYLEAARASRLAGSTRVVGVRSIGTGLACVVAAGLGASSPPVTVRPVGPPFERQLRPGLQLTRELDTAAHSDAVSIVDEGPGLSGSTFGAVADFLEARGMRRERLHFFPSHAGAPGPMASEHHRARWAHAHRHPPDFDTCATRLMAWVEDLTGPAIAPLEDISAGAWRQHLFPDPRDWPAVHVQQERRKYLLTTERGTFLLRFAGLGVPANHRVHRARQLASAGFTPPVTGLRHGFLVQPWLARSHADDLDPAAPRACPLPLARALDRAMLLEHVGRYLGFRARAFPAPEPGRGASLHQLLEMARYNTARVLDEGLARVLDGWMPHLDALAQTTRPVETDHKLHAWEWLVLPGGRLLKTDAVDHHAGLDLVGCQDVAWDIVGAAVELDLSEPALATHVEHASGHRVSPWLLRFYRPCYLAFQCGHHTLAGTTLERTNPDEAARLRSAAARYASRLREHLSSSPAAR</sequence>
<proteinExistence type="predicted"/>
<name>H8N016_CORCM</name>
<dbReference type="KEGG" id="ccx:COCOR_01680"/>
<dbReference type="OrthoDB" id="7592571at2"/>
<gene>
    <name evidence="1" type="ordered locus">COCOR_01680</name>
</gene>
<dbReference type="AlphaFoldDB" id="H8N016"/>
<protein>
    <submittedName>
        <fullName evidence="1">Uncharacterized protein</fullName>
    </submittedName>
</protein>
<keyword evidence="2" id="KW-1185">Reference proteome</keyword>
<reference evidence="1 2" key="1">
    <citation type="journal article" date="2012" name="J. Bacteriol.">
        <title>Complete Genome Sequence of the Fruiting Myxobacterium Corallococcus coralloides DSM 2259.</title>
        <authorList>
            <person name="Huntley S."/>
            <person name="Zhang Y."/>
            <person name="Treuner-Lange A."/>
            <person name="Kneip S."/>
            <person name="Sensen C.W."/>
            <person name="Sogaard-Andersen L."/>
        </authorList>
    </citation>
    <scope>NUCLEOTIDE SEQUENCE [LARGE SCALE GENOMIC DNA]</scope>
    <source>
        <strain evidence="2">ATCC 25202 / DSM 2259 / NBRC 100086 / M2</strain>
    </source>
</reference>
<dbReference type="HOGENOM" id="CLU_468418_0_0_7"/>
<accession>H8N016</accession>
<dbReference type="STRING" id="1144275.COCOR_01680"/>
<reference evidence="2" key="2">
    <citation type="submission" date="2012-03" db="EMBL/GenBank/DDBJ databases">
        <title>Genome sequence of the fruiting myxobacterium Corallococcus coralloides DSM 2259.</title>
        <authorList>
            <person name="Huntley S."/>
            <person name="Zhang Y."/>
            <person name="Treuner-Lange A."/>
            <person name="Sensen C.W."/>
            <person name="Sogaard-Andersen L."/>
        </authorList>
    </citation>
    <scope>NUCLEOTIDE SEQUENCE [LARGE SCALE GENOMIC DNA]</scope>
    <source>
        <strain evidence="2">ATCC 25202 / DSM 2259 / NBRC 100086 / M2</strain>
    </source>
</reference>
<organism evidence="1 2">
    <name type="scientific">Corallococcus coralloides (strain ATCC 25202 / DSM 2259 / NBRC 100086 / M2)</name>
    <name type="common">Myxococcus coralloides</name>
    <dbReference type="NCBI Taxonomy" id="1144275"/>
    <lineage>
        <taxon>Bacteria</taxon>
        <taxon>Pseudomonadati</taxon>
        <taxon>Myxococcota</taxon>
        <taxon>Myxococcia</taxon>
        <taxon>Myxococcales</taxon>
        <taxon>Cystobacterineae</taxon>
        <taxon>Myxococcaceae</taxon>
        <taxon>Corallococcus</taxon>
    </lineage>
</organism>
<dbReference type="Proteomes" id="UP000007587">
    <property type="component" value="Chromosome"/>
</dbReference>
<dbReference type="eggNOG" id="COG0510">
    <property type="taxonomic scope" value="Bacteria"/>
</dbReference>
<evidence type="ECO:0000313" key="1">
    <source>
        <dbReference type="EMBL" id="AFE04218.1"/>
    </source>
</evidence>
<dbReference type="RefSeq" id="WP_014394526.1">
    <property type="nucleotide sequence ID" value="NC_017030.1"/>
</dbReference>